<organism evidence="3 4">
    <name type="scientific">Peptacetobacter hiranonis (strain DSM 13275 / JCM 10541 / KCTC 15199 / TO-931)</name>
    <name type="common">Clostridium hiranonis</name>
    <dbReference type="NCBI Taxonomy" id="500633"/>
    <lineage>
        <taxon>Bacteria</taxon>
        <taxon>Bacillati</taxon>
        <taxon>Bacillota</taxon>
        <taxon>Clostridia</taxon>
        <taxon>Peptostreptococcales</taxon>
        <taxon>Peptostreptococcaceae</taxon>
        <taxon>Peptacetobacter</taxon>
    </lineage>
</organism>
<accession>B6FYW8</accession>
<protein>
    <recommendedName>
        <fullName evidence="5">DegV family protein</fullName>
    </recommendedName>
</protein>
<dbReference type="Gene3D" id="3.30.1180.10">
    <property type="match status" value="1"/>
</dbReference>
<evidence type="ECO:0000313" key="3">
    <source>
        <dbReference type="EMBL" id="EEA85349.1"/>
    </source>
</evidence>
<dbReference type="HOGENOM" id="CLU_048251_2_1_9"/>
<dbReference type="PANTHER" id="PTHR33434">
    <property type="entry name" value="DEGV DOMAIN-CONTAINING PROTEIN DR_1986-RELATED"/>
    <property type="match status" value="1"/>
</dbReference>
<dbReference type="AlphaFoldDB" id="B6FYW8"/>
<dbReference type="PROSITE" id="PS51482">
    <property type="entry name" value="DEGV"/>
    <property type="match status" value="1"/>
</dbReference>
<name>B6FYW8_PEPHT</name>
<feature type="coiled-coil region" evidence="2">
    <location>
        <begin position="137"/>
        <end position="164"/>
    </location>
</feature>
<dbReference type="eggNOG" id="COG1307">
    <property type="taxonomic scope" value="Bacteria"/>
</dbReference>
<dbReference type="InterPro" id="IPR050270">
    <property type="entry name" value="DegV_domain_contain"/>
</dbReference>
<keyword evidence="1" id="KW-0446">Lipid-binding</keyword>
<keyword evidence="4" id="KW-1185">Reference proteome</keyword>
<dbReference type="Gene3D" id="3.40.50.10170">
    <property type="match status" value="1"/>
</dbReference>
<reference evidence="3 4" key="2">
    <citation type="submission" date="2008-10" db="EMBL/GenBank/DDBJ databases">
        <title>Draft genome sequence of Clostridium hiranonis (DSM 13275).</title>
        <authorList>
            <person name="Sudarsanam P."/>
            <person name="Ley R."/>
            <person name="Guruge J."/>
            <person name="Turnbaugh P.J."/>
            <person name="Mahowald M."/>
            <person name="Liep D."/>
            <person name="Gordon J."/>
        </authorList>
    </citation>
    <scope>NUCLEOTIDE SEQUENCE [LARGE SCALE GENOMIC DNA]</scope>
    <source>
        <strain evidence="3 4">DSM 13275</strain>
    </source>
</reference>
<dbReference type="Proteomes" id="UP000003178">
    <property type="component" value="Unassembled WGS sequence"/>
</dbReference>
<sequence>MFRGFGEGKMSKVRIVTDRASDLPDNIAAKYGIEIAEMDVAFGDDVYYGGKGITIEDFYARMKKEKELPKTSCPSPDKFLEIYKKDDSDVLVLTLTSKLSATYNCAVLANDMYNEEEHTNRVKIIDTMSGSIGQGILAVYAAQLAEMGKNIEEIAEEVEKLIDNTKFIGVLQTLENAIKGGRISRLAGSIINTFNFKALVQIDDGLVKPFDKARGENGSMKKLVDLFLEGASDTENKTLFIGHSNCLAKAEKVRDMILERKSYKEVVFCGIGTVMGTYTSDGCVLLNAIELPEMINA</sequence>
<evidence type="ECO:0008006" key="5">
    <source>
        <dbReference type="Google" id="ProtNLM"/>
    </source>
</evidence>
<dbReference type="InterPro" id="IPR003797">
    <property type="entry name" value="DegV"/>
</dbReference>
<dbReference type="Pfam" id="PF02645">
    <property type="entry name" value="DegV"/>
    <property type="match status" value="1"/>
</dbReference>
<reference evidence="3 4" key="1">
    <citation type="submission" date="2008-09" db="EMBL/GenBank/DDBJ databases">
        <authorList>
            <person name="Fulton L."/>
            <person name="Clifton S."/>
            <person name="Fulton B."/>
            <person name="Xu J."/>
            <person name="Minx P."/>
            <person name="Pepin K.H."/>
            <person name="Johnson M."/>
            <person name="Thiruvilangam P."/>
            <person name="Bhonagiri V."/>
            <person name="Nash W.E."/>
            <person name="Mardis E.R."/>
            <person name="Wilson R.K."/>
        </authorList>
    </citation>
    <scope>NUCLEOTIDE SEQUENCE [LARGE SCALE GENOMIC DNA]</scope>
    <source>
        <strain evidence="3 4">DSM 13275</strain>
    </source>
</reference>
<dbReference type="EMBL" id="ABWP01000045">
    <property type="protein sequence ID" value="EEA85349.1"/>
    <property type="molecule type" value="Genomic_DNA"/>
</dbReference>
<dbReference type="InterPro" id="IPR043168">
    <property type="entry name" value="DegV_C"/>
</dbReference>
<dbReference type="GO" id="GO:0008289">
    <property type="term" value="F:lipid binding"/>
    <property type="evidence" value="ECO:0007669"/>
    <property type="project" value="UniProtKB-KW"/>
</dbReference>
<evidence type="ECO:0000256" key="2">
    <source>
        <dbReference type="SAM" id="Coils"/>
    </source>
</evidence>
<proteinExistence type="predicted"/>
<evidence type="ECO:0000313" key="4">
    <source>
        <dbReference type="Proteomes" id="UP000003178"/>
    </source>
</evidence>
<evidence type="ECO:0000256" key="1">
    <source>
        <dbReference type="ARBA" id="ARBA00023121"/>
    </source>
</evidence>
<dbReference type="NCBIfam" id="TIGR00762">
    <property type="entry name" value="DegV"/>
    <property type="match status" value="1"/>
</dbReference>
<dbReference type="PANTHER" id="PTHR33434:SF2">
    <property type="entry name" value="FATTY ACID-BINDING PROTEIN TM_1468"/>
    <property type="match status" value="1"/>
</dbReference>
<comment type="caution">
    <text evidence="3">The sequence shown here is derived from an EMBL/GenBank/DDBJ whole genome shotgun (WGS) entry which is preliminary data.</text>
</comment>
<keyword evidence="2" id="KW-0175">Coiled coil</keyword>
<dbReference type="STRING" id="500633.CLOHIR_01072"/>
<dbReference type="SUPFAM" id="SSF82549">
    <property type="entry name" value="DAK1/DegV-like"/>
    <property type="match status" value="1"/>
</dbReference>
<gene>
    <name evidence="3" type="ORF">CLOHIR_01072</name>
</gene>